<dbReference type="Pfam" id="PF05351">
    <property type="entry name" value="GMP_PDE_delta"/>
    <property type="match status" value="1"/>
</dbReference>
<sequence>MASFEKSADVKLQKILQGFSINAMNMRDAENGTIMWEKNSWPVNWREEEVEAHIPKGILQCKSVSREMNFSSLEAIQDFRLEQRIYLGDTCIEEWNFEFGFVIPGSTNSWQTTVEAAAEADMMDPEQISGMLHIETSFLDGGNLINKSVVRIFYV</sequence>
<evidence type="ECO:0000256" key="1">
    <source>
        <dbReference type="ARBA" id="ARBA00008102"/>
    </source>
</evidence>
<evidence type="ECO:0000313" key="3">
    <source>
        <dbReference type="EMBL" id="CAD8708112.1"/>
    </source>
</evidence>
<name>A0A7S0SJZ0_9CHLO</name>
<accession>A0A7S0SJZ0</accession>
<gene>
    <name evidence="3" type="ORF">MANT1106_LOCUS10795</name>
</gene>
<dbReference type="PANTHER" id="PTHR12976:SF0">
    <property type="entry name" value="RETINAL ROD RHODOPSIN-SENSITIVE CGMP 3',5'-CYCLIC PHOSPHODIESTERASE SUBUNIT DELTA"/>
    <property type="match status" value="1"/>
</dbReference>
<dbReference type="SUPFAM" id="SSF81296">
    <property type="entry name" value="E set domains"/>
    <property type="match status" value="1"/>
</dbReference>
<dbReference type="PANTHER" id="PTHR12976">
    <property type="entry name" value="RETINAL ROD RHODOPSIN-SENSITIVE CGMP 3',5'-CYCLIC PHOSPHODIESTERASE DELTA-SUBUNIT"/>
    <property type="match status" value="1"/>
</dbReference>
<dbReference type="Gene3D" id="2.70.50.40">
    <property type="entry name" value="GMP phosphodiesterase, delta subunit"/>
    <property type="match status" value="1"/>
</dbReference>
<feature type="domain" description="GMP phosphodiesterase delta subunit" evidence="2">
    <location>
        <begin position="13"/>
        <end position="154"/>
    </location>
</feature>
<protein>
    <recommendedName>
        <fullName evidence="2">GMP phosphodiesterase delta subunit domain-containing protein</fullName>
    </recommendedName>
</protein>
<dbReference type="GO" id="GO:0005737">
    <property type="term" value="C:cytoplasm"/>
    <property type="evidence" value="ECO:0007669"/>
    <property type="project" value="TreeGrafter"/>
</dbReference>
<dbReference type="InterPro" id="IPR008015">
    <property type="entry name" value="PDED_dom"/>
</dbReference>
<dbReference type="InterPro" id="IPR037036">
    <property type="entry name" value="PDED_dom_sf"/>
</dbReference>
<proteinExistence type="inferred from homology"/>
<evidence type="ECO:0000259" key="2">
    <source>
        <dbReference type="Pfam" id="PF05351"/>
    </source>
</evidence>
<dbReference type="AlphaFoldDB" id="A0A7S0SJZ0"/>
<organism evidence="3">
    <name type="scientific">Mantoniella antarctica</name>
    <dbReference type="NCBI Taxonomy" id="81844"/>
    <lineage>
        <taxon>Eukaryota</taxon>
        <taxon>Viridiplantae</taxon>
        <taxon>Chlorophyta</taxon>
        <taxon>Mamiellophyceae</taxon>
        <taxon>Mamiellales</taxon>
        <taxon>Mamiellaceae</taxon>
        <taxon>Mantoniella</taxon>
    </lineage>
</organism>
<comment type="similarity">
    <text evidence="1">Belongs to the PDE6D/unc-119 family.</text>
</comment>
<dbReference type="EMBL" id="HBFC01018117">
    <property type="protein sequence ID" value="CAD8708112.1"/>
    <property type="molecule type" value="Transcribed_RNA"/>
</dbReference>
<reference evidence="3" key="1">
    <citation type="submission" date="2021-01" db="EMBL/GenBank/DDBJ databases">
        <authorList>
            <person name="Corre E."/>
            <person name="Pelletier E."/>
            <person name="Niang G."/>
            <person name="Scheremetjew M."/>
            <person name="Finn R."/>
            <person name="Kale V."/>
            <person name="Holt S."/>
            <person name="Cochrane G."/>
            <person name="Meng A."/>
            <person name="Brown T."/>
            <person name="Cohen L."/>
        </authorList>
    </citation>
    <scope>NUCLEOTIDE SEQUENCE</scope>
    <source>
        <strain evidence="3">SL-175</strain>
    </source>
</reference>
<dbReference type="InterPro" id="IPR014756">
    <property type="entry name" value="Ig_E-set"/>
</dbReference>